<dbReference type="EnsemblBacteria" id="CAJ66417">
    <property type="protein sequence ID" value="CAJ66417"/>
    <property type="gene ID" value="CD630_p040"/>
</dbReference>
<evidence type="ECO:0000313" key="4">
    <source>
        <dbReference type="EMBL" id="CAJ66417.1"/>
    </source>
</evidence>
<dbReference type="OrthoDB" id="1945006at2"/>
<dbReference type="EMBL" id="AM180356">
    <property type="protein sequence ID" value="CAJ66417.1"/>
    <property type="molecule type" value="Genomic_DNA"/>
</dbReference>
<evidence type="ECO:0000256" key="2">
    <source>
        <dbReference type="SAM" id="Coils"/>
    </source>
</evidence>
<geneLocation type="plasmid" evidence="4 5">
    <name>pCD630</name>
</geneLocation>
<reference evidence="4 5" key="1">
    <citation type="journal article" date="2006" name="Nat. Genet.">
        <title>The multidrug-resistant human pathogen Clostridium difficile has a highly mobile, mosaic genome.</title>
        <authorList>
            <person name="Sebaihia M."/>
            <person name="Wren B.W."/>
            <person name="Mullany P."/>
            <person name="Fairweather N.F."/>
            <person name="Minton N."/>
            <person name="Stabler R."/>
            <person name="Thomson N.R."/>
            <person name="Roberts A.P."/>
            <person name="Cerdeno-Tarraga A.M."/>
            <person name="Wang H."/>
            <person name="Holden M.T.G."/>
            <person name="Wright A."/>
            <person name="Churcher C."/>
            <person name="Quail M.A."/>
            <person name="Baker S."/>
            <person name="Bason N."/>
            <person name="Brooks K."/>
            <person name="Chillingworth T."/>
            <person name="Cronin A."/>
            <person name="Davis P."/>
            <person name="Dowd L."/>
            <person name="Fraser A."/>
            <person name="Feltwell T."/>
            <person name="Hance Z."/>
            <person name="Holroyd S."/>
            <person name="Jagels K."/>
            <person name="Moule S."/>
            <person name="Mungall K."/>
            <person name="Price C."/>
            <person name="Rabbinowitsch R."/>
            <person name="Sharp S."/>
            <person name="Simmonds M."/>
            <person name="Steven K."/>
            <person name="Unwin L."/>
            <person name="Whithead S."/>
            <person name="Dupuy B."/>
            <person name="Dougan G."/>
            <person name="Barrell B.and.Parkhill.J."/>
        </authorList>
    </citation>
    <scope>NUCLEOTIDE SEQUENCE [LARGE SCALE GENOMIC DNA]</scope>
    <source>
        <strain evidence="4 5">630</strain>
        <plasmid evidence="5">pCD630</plasmid>
    </source>
</reference>
<dbReference type="RefSeq" id="WP_011572945.1">
    <property type="nucleotide sequence ID" value="NC_008226.2"/>
</dbReference>
<protein>
    <submittedName>
        <fullName evidence="4">Phage capsid family</fullName>
    </submittedName>
</protein>
<keyword evidence="4" id="KW-0614">Plasmid</keyword>
<proteinExistence type="predicted"/>
<dbReference type="Proteomes" id="UP000001978">
    <property type="component" value="Plasmid pCD630"/>
</dbReference>
<comment type="subcellular location">
    <subcellularLocation>
        <location evidence="1">Virion</location>
    </subcellularLocation>
</comment>
<dbReference type="SUPFAM" id="SSF56563">
    <property type="entry name" value="Major capsid protein gp5"/>
    <property type="match status" value="1"/>
</dbReference>
<organism evidence="4 5">
    <name type="scientific">Clostridioides difficile (strain 630)</name>
    <name type="common">Peptoclostridium difficile</name>
    <dbReference type="NCBI Taxonomy" id="272563"/>
    <lineage>
        <taxon>Bacteria</taxon>
        <taxon>Bacillati</taxon>
        <taxon>Bacillota</taxon>
        <taxon>Clostridia</taxon>
        <taxon>Peptostreptococcales</taxon>
        <taxon>Peptostreptococcaceae</taxon>
        <taxon>Clostridioides</taxon>
    </lineage>
</organism>
<accession>Q17ZS7</accession>
<sequence length="443" mass="49369">MTREEYFKKRQEMIDEAQKLLDDEKMEEAEEVTNKIKKLDSSFEAQTKARANLMALEDNNRIQTKARANARALEDNNKIDPMIADIMFNNGSISLSNGETSYSVTSQPVEKNNMYSYTTREGKKIRALNKKDSFRNALNINNFQNLSLGKYIKGMHIGDWKDANIEMEAYKALNTSTGSTLIPSELSAGIIDLARNKMALSNINVIPMETNNLTLAKVKSDPKFSFKKELEVASQSDMEFEGINLKTKTVYGYMKISLELLESAGNIDAIISNAIAESIASAIDKAGLYGVGEDEPKGVLTYTGINKVNESLISTSKYNGLVKGIGLIKKANGEATDILYNSNTETDLNLLVDTTGQPLNEPKVVEQIEKTTSNQIKDNQAIVFDRNSILMGLQNSIRIETSREMGFTDGSVYFRVYGFVDFAVMNEKNITLIEYSKTPQDAE</sequence>
<dbReference type="InterPro" id="IPR054612">
    <property type="entry name" value="Phage_capsid-like_C"/>
</dbReference>
<evidence type="ECO:0000256" key="1">
    <source>
        <dbReference type="ARBA" id="ARBA00004328"/>
    </source>
</evidence>
<gene>
    <name evidence="4" type="ordered locus">CD630_p040</name>
</gene>
<evidence type="ECO:0000313" key="5">
    <source>
        <dbReference type="Proteomes" id="UP000001978"/>
    </source>
</evidence>
<dbReference type="Gene3D" id="3.30.2400.10">
    <property type="entry name" value="Major capsid protein gp5"/>
    <property type="match status" value="1"/>
</dbReference>
<dbReference type="InterPro" id="IPR024455">
    <property type="entry name" value="Phage_capsid"/>
</dbReference>
<keyword evidence="2" id="KW-0175">Coiled coil</keyword>
<feature type="coiled-coil region" evidence="2">
    <location>
        <begin position="3"/>
        <end position="30"/>
    </location>
</feature>
<dbReference type="NCBIfam" id="TIGR01554">
    <property type="entry name" value="major_cap_HK97"/>
    <property type="match status" value="1"/>
</dbReference>
<dbReference type="BioCyc" id="PDIF272563:G12WB-3877-MONOMER"/>
<feature type="domain" description="Phage capsid-like C-terminal" evidence="3">
    <location>
        <begin position="178"/>
        <end position="434"/>
    </location>
</feature>
<dbReference type="KEGG" id="cdf:CD630_p040"/>
<dbReference type="AlphaFoldDB" id="Q17ZS7"/>
<evidence type="ECO:0000259" key="3">
    <source>
        <dbReference type="Pfam" id="PF05065"/>
    </source>
</evidence>
<dbReference type="Pfam" id="PF05065">
    <property type="entry name" value="Phage_capsid"/>
    <property type="match status" value="1"/>
</dbReference>
<dbReference type="PATRIC" id="fig|272563.8.peg.3"/>
<name>Q17ZS7_CLOD6</name>